<sequence>MSIVVTGATGQFGRLVVKDLLKRGVESTEITATGRAVERLRDLADRGVRTAAFDFGAPADGVIRQGDVVLLVSGSEVGQRIGQHRNVVEAAARAGAARIVYTSAPSADETTLILAPEHAATEAIIRGSGLPFTFLRNGWYSENYRPAFDQAKAAGTILGSAHGGRISSAPRADFAAAAGVVLTEEGHKNAVYELGGDAAWTMADLAGMIGDALGRAVTYQDVSADEHRRALQQAGLDEMTIGFLVGLDQNTAENTLLIETGDLSRLIGRPTTPMRETVQSWVS</sequence>
<dbReference type="InterPro" id="IPR036291">
    <property type="entry name" value="NAD(P)-bd_dom_sf"/>
</dbReference>
<comment type="caution">
    <text evidence="2">The sequence shown here is derived from an EMBL/GenBank/DDBJ whole genome shotgun (WGS) entry which is preliminary data.</text>
</comment>
<dbReference type="InterPro" id="IPR052718">
    <property type="entry name" value="NmrA-type_oxidoreductase"/>
</dbReference>
<keyword evidence="3" id="KW-1185">Reference proteome</keyword>
<accession>A0ABS9LAD0</accession>
<dbReference type="Pfam" id="PF13460">
    <property type="entry name" value="NAD_binding_10"/>
    <property type="match status" value="1"/>
</dbReference>
<dbReference type="Gene3D" id="3.40.50.720">
    <property type="entry name" value="NAD(P)-binding Rossmann-like Domain"/>
    <property type="match status" value="1"/>
</dbReference>
<dbReference type="RefSeq" id="WP_237823202.1">
    <property type="nucleotide sequence ID" value="NZ_JAKLTQ010000015.1"/>
</dbReference>
<dbReference type="InterPro" id="IPR016040">
    <property type="entry name" value="NAD(P)-bd_dom"/>
</dbReference>
<evidence type="ECO:0000313" key="2">
    <source>
        <dbReference type="EMBL" id="MCG2623644.1"/>
    </source>
</evidence>
<proteinExistence type="predicted"/>
<evidence type="ECO:0000259" key="1">
    <source>
        <dbReference type="Pfam" id="PF13460"/>
    </source>
</evidence>
<dbReference type="PANTHER" id="PTHR47129">
    <property type="entry name" value="QUINONE OXIDOREDUCTASE 2"/>
    <property type="match status" value="1"/>
</dbReference>
<name>A0ABS9LAD0_9MICC</name>
<organism evidence="2 3">
    <name type="scientific">Arthrobacter hankyongi</name>
    <dbReference type="NCBI Taxonomy" id="2904801"/>
    <lineage>
        <taxon>Bacteria</taxon>
        <taxon>Bacillati</taxon>
        <taxon>Actinomycetota</taxon>
        <taxon>Actinomycetes</taxon>
        <taxon>Micrococcales</taxon>
        <taxon>Micrococcaceae</taxon>
        <taxon>Arthrobacter</taxon>
    </lineage>
</organism>
<dbReference type="PANTHER" id="PTHR47129:SF1">
    <property type="entry name" value="NMRA-LIKE DOMAIN-CONTAINING PROTEIN"/>
    <property type="match status" value="1"/>
</dbReference>
<feature type="domain" description="NAD(P)-binding" evidence="1">
    <location>
        <begin position="7"/>
        <end position="177"/>
    </location>
</feature>
<dbReference type="Gene3D" id="3.90.25.10">
    <property type="entry name" value="UDP-galactose 4-epimerase, domain 1"/>
    <property type="match status" value="1"/>
</dbReference>
<protein>
    <submittedName>
        <fullName evidence="2">NAD(P)H-binding protein</fullName>
    </submittedName>
</protein>
<dbReference type="SUPFAM" id="SSF51735">
    <property type="entry name" value="NAD(P)-binding Rossmann-fold domains"/>
    <property type="match status" value="1"/>
</dbReference>
<dbReference type="Proteomes" id="UP001165368">
    <property type="component" value="Unassembled WGS sequence"/>
</dbReference>
<evidence type="ECO:0000313" key="3">
    <source>
        <dbReference type="Proteomes" id="UP001165368"/>
    </source>
</evidence>
<reference evidence="2" key="1">
    <citation type="submission" date="2022-01" db="EMBL/GenBank/DDBJ databases">
        <authorList>
            <person name="Jo J.-H."/>
            <person name="Im W.-T."/>
        </authorList>
    </citation>
    <scope>NUCLEOTIDE SEQUENCE</scope>
    <source>
        <strain evidence="2">I2-34</strain>
    </source>
</reference>
<gene>
    <name evidence="2" type="ORF">LVY72_17250</name>
</gene>
<dbReference type="EMBL" id="JAKLTQ010000015">
    <property type="protein sequence ID" value="MCG2623644.1"/>
    <property type="molecule type" value="Genomic_DNA"/>
</dbReference>